<dbReference type="SUPFAM" id="SSF52047">
    <property type="entry name" value="RNI-like"/>
    <property type="match status" value="1"/>
</dbReference>
<dbReference type="InterPro" id="IPR032675">
    <property type="entry name" value="LRR_dom_sf"/>
</dbReference>
<dbReference type="CDD" id="cd09917">
    <property type="entry name" value="F-box_SF"/>
    <property type="match status" value="1"/>
</dbReference>
<keyword evidence="2" id="KW-1185">Reference proteome</keyword>
<name>A0A8H3ZV34_GIGMA</name>
<evidence type="ECO:0000313" key="2">
    <source>
        <dbReference type="Proteomes" id="UP000439903"/>
    </source>
</evidence>
<proteinExistence type="predicted"/>
<dbReference type="InterPro" id="IPR001611">
    <property type="entry name" value="Leu-rich_rpt"/>
</dbReference>
<dbReference type="PANTHER" id="PTHR24114:SF2">
    <property type="entry name" value="F-BOX DOMAIN-CONTAINING PROTEIN-RELATED"/>
    <property type="match status" value="1"/>
</dbReference>
<dbReference type="EMBL" id="WTPW01004357">
    <property type="protein sequence ID" value="KAF0332933.1"/>
    <property type="molecule type" value="Genomic_DNA"/>
</dbReference>
<gene>
    <name evidence="1" type="ORF">F8M41_018252</name>
</gene>
<reference evidence="1 2" key="1">
    <citation type="journal article" date="2019" name="Environ. Microbiol.">
        <title>At the nexus of three kingdoms: the genome of the mycorrhizal fungus Gigaspora margarita provides insights into plant, endobacterial and fungal interactions.</title>
        <authorList>
            <person name="Venice F."/>
            <person name="Ghignone S."/>
            <person name="Salvioli di Fossalunga A."/>
            <person name="Amselem J."/>
            <person name="Novero M."/>
            <person name="Xianan X."/>
            <person name="Sedzielewska Toro K."/>
            <person name="Morin E."/>
            <person name="Lipzen A."/>
            <person name="Grigoriev I.V."/>
            <person name="Henrissat B."/>
            <person name="Martin F.M."/>
            <person name="Bonfante P."/>
        </authorList>
    </citation>
    <scope>NUCLEOTIDE SEQUENCE [LARGE SCALE GENOMIC DNA]</scope>
    <source>
        <strain evidence="1 2">BEG34</strain>
    </source>
</reference>
<dbReference type="Gene3D" id="3.80.10.10">
    <property type="entry name" value="Ribonuclease Inhibitor"/>
    <property type="match status" value="2"/>
</dbReference>
<organism evidence="1 2">
    <name type="scientific">Gigaspora margarita</name>
    <dbReference type="NCBI Taxonomy" id="4874"/>
    <lineage>
        <taxon>Eukaryota</taxon>
        <taxon>Fungi</taxon>
        <taxon>Fungi incertae sedis</taxon>
        <taxon>Mucoromycota</taxon>
        <taxon>Glomeromycotina</taxon>
        <taxon>Glomeromycetes</taxon>
        <taxon>Diversisporales</taxon>
        <taxon>Gigasporaceae</taxon>
        <taxon>Gigaspora</taxon>
    </lineage>
</organism>
<evidence type="ECO:0000313" key="1">
    <source>
        <dbReference type="EMBL" id="KAF0332933.1"/>
    </source>
</evidence>
<dbReference type="OrthoDB" id="2494173at2759"/>
<dbReference type="AlphaFoldDB" id="A0A8H3ZV34"/>
<dbReference type="SUPFAM" id="SSF81383">
    <property type="entry name" value="F-box domain"/>
    <property type="match status" value="1"/>
</dbReference>
<dbReference type="SMART" id="SM00368">
    <property type="entry name" value="LRR_RI"/>
    <property type="match status" value="4"/>
</dbReference>
<dbReference type="InterPro" id="IPR036047">
    <property type="entry name" value="F-box-like_dom_sf"/>
</dbReference>
<accession>A0A8H3ZV34</accession>
<dbReference type="Pfam" id="PF13516">
    <property type="entry name" value="LRR_6"/>
    <property type="match status" value="2"/>
</dbReference>
<protein>
    <submittedName>
        <fullName evidence="1">RNI-like protein</fullName>
    </submittedName>
</protein>
<sequence length="373" mass="42414">MLKLPNECLIGILNNLKYDHKSLFSCLLVNRRLCRVVIPILWSWLEISKNKKLIKTCLSALNAEEKALLISCGIVIPDIINPLLFEYLTYTTHVQIYSISGIEEFLHEFQYSTESHNLDNYFHYLNKFSMQNAAQTIKFTLIKLFLRISKNLQQLNILGNSLSYRPLGLVSFNPLDLEKVQALIMAFCKNTTVTSLTIEYIPLGSEAGKTFAKFLCNNTTLTRLFLANNQFTTNDGIVFTEALYDNTTLTHLSLTSNRLGIDGAKALAKVLYKNTALIYLNLENNQLVDEEVKDSEGGKVLATALSKNTTLRSLILCNNQLDSEIGRKFAETLDKNTTLISLRLTCSRHTIDIDTLNRIKELLKRNENKFNIR</sequence>
<comment type="caution">
    <text evidence="1">The sequence shown here is derived from an EMBL/GenBank/DDBJ whole genome shotgun (WGS) entry which is preliminary data.</text>
</comment>
<dbReference type="InterPro" id="IPR052394">
    <property type="entry name" value="LRR-containing"/>
</dbReference>
<dbReference type="Proteomes" id="UP000439903">
    <property type="component" value="Unassembled WGS sequence"/>
</dbReference>
<dbReference type="PANTHER" id="PTHR24114">
    <property type="entry name" value="LEUCINE RICH REPEAT FAMILY PROTEIN"/>
    <property type="match status" value="1"/>
</dbReference>